<dbReference type="AlphaFoldDB" id="A0A0F9IST4"/>
<sequence>MNLPVELQIGLLSKGLPYRLPRGQIGEVLKTLSEMVNRKNDWYLIGEFPTYQGANALRGRTRRHLKKLGRDDQFEWRAFQTWNPQGSELYAKYVGKRP</sequence>
<name>A0A0F9IST4_9ZZZZ</name>
<dbReference type="EMBL" id="LAZR01011681">
    <property type="protein sequence ID" value="KKM60424.1"/>
    <property type="molecule type" value="Genomic_DNA"/>
</dbReference>
<gene>
    <name evidence="1" type="ORF">LCGC14_1541970</name>
</gene>
<reference evidence="1" key="1">
    <citation type="journal article" date="2015" name="Nature">
        <title>Complex archaea that bridge the gap between prokaryotes and eukaryotes.</title>
        <authorList>
            <person name="Spang A."/>
            <person name="Saw J.H."/>
            <person name="Jorgensen S.L."/>
            <person name="Zaremba-Niedzwiedzka K."/>
            <person name="Martijn J."/>
            <person name="Lind A.E."/>
            <person name="van Eijk R."/>
            <person name="Schleper C."/>
            <person name="Guy L."/>
            <person name="Ettema T.J."/>
        </authorList>
    </citation>
    <scope>NUCLEOTIDE SEQUENCE</scope>
</reference>
<protein>
    <submittedName>
        <fullName evidence="1">Uncharacterized protein</fullName>
    </submittedName>
</protein>
<evidence type="ECO:0000313" key="1">
    <source>
        <dbReference type="EMBL" id="KKM60424.1"/>
    </source>
</evidence>
<comment type="caution">
    <text evidence="1">The sequence shown here is derived from an EMBL/GenBank/DDBJ whole genome shotgun (WGS) entry which is preliminary data.</text>
</comment>
<accession>A0A0F9IST4</accession>
<proteinExistence type="predicted"/>
<organism evidence="1">
    <name type="scientific">marine sediment metagenome</name>
    <dbReference type="NCBI Taxonomy" id="412755"/>
    <lineage>
        <taxon>unclassified sequences</taxon>
        <taxon>metagenomes</taxon>
        <taxon>ecological metagenomes</taxon>
    </lineage>
</organism>